<accession>A0A1T4LFD0</accession>
<keyword evidence="1" id="KW-1133">Transmembrane helix</keyword>
<dbReference type="STRING" id="118967.SAMN02745191_0864"/>
<evidence type="ECO:0000256" key="1">
    <source>
        <dbReference type="SAM" id="Phobius"/>
    </source>
</evidence>
<protein>
    <submittedName>
        <fullName evidence="2">PTS system, mannose-specific IID component</fullName>
    </submittedName>
</protein>
<dbReference type="EMBL" id="FUWY01000002">
    <property type="protein sequence ID" value="SJZ53425.1"/>
    <property type="molecule type" value="Genomic_DNA"/>
</dbReference>
<dbReference type="OrthoDB" id="9795582at2"/>
<dbReference type="AlphaFoldDB" id="A0A1T4LFD0"/>
<organism evidence="2 3">
    <name type="scientific">Anaerorhabdus furcosa</name>
    <dbReference type="NCBI Taxonomy" id="118967"/>
    <lineage>
        <taxon>Bacteria</taxon>
        <taxon>Bacillati</taxon>
        <taxon>Bacillota</taxon>
        <taxon>Erysipelotrichia</taxon>
        <taxon>Erysipelotrichales</taxon>
        <taxon>Erysipelotrichaceae</taxon>
        <taxon>Anaerorhabdus</taxon>
    </lineage>
</organism>
<dbReference type="PROSITE" id="PS51108">
    <property type="entry name" value="PTS_EIID"/>
    <property type="match status" value="1"/>
</dbReference>
<keyword evidence="3" id="KW-1185">Reference proteome</keyword>
<dbReference type="InterPro" id="IPR004704">
    <property type="entry name" value="PTS_IID_man"/>
</dbReference>
<dbReference type="InterPro" id="IPR050303">
    <property type="entry name" value="GatZ_KbaZ_carbometab"/>
</dbReference>
<dbReference type="RefSeq" id="WP_078711294.1">
    <property type="nucleotide sequence ID" value="NZ_FUWY01000002.1"/>
</dbReference>
<feature type="transmembrane region" description="Helical" evidence="1">
    <location>
        <begin position="230"/>
        <end position="250"/>
    </location>
</feature>
<dbReference type="PANTHER" id="PTHR32502:SF23">
    <property type="entry name" value="TRANSPORT PROTEIN, PTS SYSTEM"/>
    <property type="match status" value="1"/>
</dbReference>
<reference evidence="3" key="1">
    <citation type="submission" date="2017-02" db="EMBL/GenBank/DDBJ databases">
        <authorList>
            <person name="Varghese N."/>
            <person name="Submissions S."/>
        </authorList>
    </citation>
    <scope>NUCLEOTIDE SEQUENCE [LARGE SCALE GENOMIC DNA]</scope>
    <source>
        <strain evidence="3">ATCC 25662</strain>
    </source>
</reference>
<feature type="transmembrane region" description="Helical" evidence="1">
    <location>
        <begin position="129"/>
        <end position="153"/>
    </location>
</feature>
<dbReference type="Pfam" id="PF03613">
    <property type="entry name" value="EIID-AGA"/>
    <property type="match status" value="1"/>
</dbReference>
<keyword evidence="1" id="KW-0812">Transmembrane</keyword>
<keyword evidence="1" id="KW-0472">Membrane</keyword>
<name>A0A1T4LFD0_9FIRM</name>
<gene>
    <name evidence="2" type="ORF">SAMN02745191_0864</name>
</gene>
<sequence>MTMSSSSMKKLTKKELNQIFIRSCQLDISWDYERQQHIAYAYALTPVVRKLYPNKEDEEKRIEALRRGLEFMAITPQISPLLMGINAAMEEENANNSSFDGNSINAVKTSLMGPLAGIGDSLIPGTLRIIAAGIAISFASAGNILGPILYLLIFNIPAFIIRWYSLKFGYSFGSSFIEKIAKSGIMNKVSYYAGIVGLMVIGGMICQQIWLDLPIMVGSGDFAQPLTYYLDQIMPCLIQLGVFGFMYWILGKKVKTTTILLSLVVVCCAVSFIFGL</sequence>
<dbReference type="Proteomes" id="UP000243297">
    <property type="component" value="Unassembled WGS sequence"/>
</dbReference>
<proteinExistence type="predicted"/>
<dbReference type="GO" id="GO:0005886">
    <property type="term" value="C:plasma membrane"/>
    <property type="evidence" value="ECO:0007669"/>
    <property type="project" value="TreeGrafter"/>
</dbReference>
<dbReference type="PANTHER" id="PTHR32502">
    <property type="entry name" value="N-ACETYLGALACTOSAMINE PERMEASE II COMPONENT-RELATED"/>
    <property type="match status" value="1"/>
</dbReference>
<dbReference type="GO" id="GO:0009401">
    <property type="term" value="P:phosphoenolpyruvate-dependent sugar phosphotransferase system"/>
    <property type="evidence" value="ECO:0007669"/>
    <property type="project" value="InterPro"/>
</dbReference>
<evidence type="ECO:0000313" key="2">
    <source>
        <dbReference type="EMBL" id="SJZ53425.1"/>
    </source>
</evidence>
<feature type="transmembrane region" description="Helical" evidence="1">
    <location>
        <begin position="189"/>
        <end position="210"/>
    </location>
</feature>
<evidence type="ECO:0000313" key="3">
    <source>
        <dbReference type="Proteomes" id="UP000243297"/>
    </source>
</evidence>
<feature type="transmembrane region" description="Helical" evidence="1">
    <location>
        <begin position="257"/>
        <end position="275"/>
    </location>
</feature>